<sequence length="93" mass="10434">MLVSVQSNHVRNLVDKLGSFSLSRLFNLEVRPEFGSDEIIEKVRVLRRLIHLHSISDTPINITFIRAPSTALLKVDVPLVFRGEDVSPGLEKG</sequence>
<dbReference type="PANTHER" id="PTHR33284">
    <property type="entry name" value="RIBOSOMAL PROTEIN L25/GLN-TRNA SYNTHETASE, ANTI-CODON-BINDING DOMAIN-CONTAINING PROTEIN"/>
    <property type="match status" value="1"/>
</dbReference>
<organism evidence="1 2">
    <name type="scientific">Hevea brasiliensis</name>
    <name type="common">Para rubber tree</name>
    <name type="synonym">Siphonia brasiliensis</name>
    <dbReference type="NCBI Taxonomy" id="3981"/>
    <lineage>
        <taxon>Eukaryota</taxon>
        <taxon>Viridiplantae</taxon>
        <taxon>Streptophyta</taxon>
        <taxon>Embryophyta</taxon>
        <taxon>Tracheophyta</taxon>
        <taxon>Spermatophyta</taxon>
        <taxon>Magnoliopsida</taxon>
        <taxon>eudicotyledons</taxon>
        <taxon>Gunneridae</taxon>
        <taxon>Pentapetalae</taxon>
        <taxon>rosids</taxon>
        <taxon>fabids</taxon>
        <taxon>Malpighiales</taxon>
        <taxon>Euphorbiaceae</taxon>
        <taxon>Crotonoideae</taxon>
        <taxon>Micrandreae</taxon>
        <taxon>Hevea</taxon>
    </lineage>
</organism>
<dbReference type="GO" id="GO:0003735">
    <property type="term" value="F:structural constituent of ribosome"/>
    <property type="evidence" value="ECO:0007669"/>
    <property type="project" value="InterPro"/>
</dbReference>
<dbReference type="GO" id="GO:0008097">
    <property type="term" value="F:5S rRNA binding"/>
    <property type="evidence" value="ECO:0007669"/>
    <property type="project" value="TreeGrafter"/>
</dbReference>
<dbReference type="InterPro" id="IPR011035">
    <property type="entry name" value="Ribosomal_bL25/Gln-tRNA_synth"/>
</dbReference>
<protein>
    <submittedName>
        <fullName evidence="1">Uncharacterized protein</fullName>
    </submittedName>
</protein>
<dbReference type="Proteomes" id="UP000467840">
    <property type="component" value="Chromosome 15"/>
</dbReference>
<dbReference type="InterPro" id="IPR020930">
    <property type="entry name" value="Ribosomal_uL5_bac-type"/>
</dbReference>
<gene>
    <name evidence="1" type="ORF">GH714_010605</name>
</gene>
<dbReference type="SUPFAM" id="SSF50715">
    <property type="entry name" value="Ribosomal protein L25-like"/>
    <property type="match status" value="1"/>
</dbReference>
<comment type="caution">
    <text evidence="1">The sequence shown here is derived from an EMBL/GenBank/DDBJ whole genome shotgun (WGS) entry which is preliminary data.</text>
</comment>
<reference evidence="1 2" key="1">
    <citation type="journal article" date="2020" name="Mol. Plant">
        <title>The Chromosome-Based Rubber Tree Genome Provides New Insights into Spurge Genome Evolution and Rubber Biosynthesis.</title>
        <authorList>
            <person name="Liu J."/>
            <person name="Shi C."/>
            <person name="Shi C.C."/>
            <person name="Li W."/>
            <person name="Zhang Q.J."/>
            <person name="Zhang Y."/>
            <person name="Li K."/>
            <person name="Lu H.F."/>
            <person name="Shi C."/>
            <person name="Zhu S.T."/>
            <person name="Xiao Z.Y."/>
            <person name="Nan H."/>
            <person name="Yue Y."/>
            <person name="Zhu X.G."/>
            <person name="Wu Y."/>
            <person name="Hong X.N."/>
            <person name="Fan G.Y."/>
            <person name="Tong Y."/>
            <person name="Zhang D."/>
            <person name="Mao C.L."/>
            <person name="Liu Y.L."/>
            <person name="Hao S.J."/>
            <person name="Liu W.Q."/>
            <person name="Lv M.Q."/>
            <person name="Zhang H.B."/>
            <person name="Liu Y."/>
            <person name="Hu-Tang G.R."/>
            <person name="Wang J.P."/>
            <person name="Wang J.H."/>
            <person name="Sun Y.H."/>
            <person name="Ni S.B."/>
            <person name="Chen W.B."/>
            <person name="Zhang X.C."/>
            <person name="Jiao Y.N."/>
            <person name="Eichler E.E."/>
            <person name="Li G.H."/>
            <person name="Liu X."/>
            <person name="Gao L.Z."/>
        </authorList>
    </citation>
    <scope>NUCLEOTIDE SEQUENCE [LARGE SCALE GENOMIC DNA]</scope>
    <source>
        <strain evidence="2">cv. GT1</strain>
        <tissue evidence="1">Leaf</tissue>
    </source>
</reference>
<name>A0A6A6MI08_HEVBR</name>
<dbReference type="GO" id="GO:0006412">
    <property type="term" value="P:translation"/>
    <property type="evidence" value="ECO:0007669"/>
    <property type="project" value="InterPro"/>
</dbReference>
<evidence type="ECO:0000313" key="2">
    <source>
        <dbReference type="Proteomes" id="UP000467840"/>
    </source>
</evidence>
<keyword evidence="2" id="KW-1185">Reference proteome</keyword>
<evidence type="ECO:0000313" key="1">
    <source>
        <dbReference type="EMBL" id="KAF2313370.1"/>
    </source>
</evidence>
<accession>A0A6A6MI08</accession>
<proteinExistence type="predicted"/>
<dbReference type="PANTHER" id="PTHR33284:SF1">
    <property type="entry name" value="RIBOSOMAL PROTEIN L25_GLN-TRNA SYNTHETASE, ANTI-CODON-BINDING DOMAIN-CONTAINING PROTEIN"/>
    <property type="match status" value="1"/>
</dbReference>
<dbReference type="EMBL" id="JAAGAX010000005">
    <property type="protein sequence ID" value="KAF2313370.1"/>
    <property type="molecule type" value="Genomic_DNA"/>
</dbReference>
<dbReference type="AlphaFoldDB" id="A0A6A6MI08"/>
<dbReference type="GO" id="GO:0022625">
    <property type="term" value="C:cytosolic large ribosomal subunit"/>
    <property type="evidence" value="ECO:0007669"/>
    <property type="project" value="TreeGrafter"/>
</dbReference>